<dbReference type="InterPro" id="IPR036663">
    <property type="entry name" value="Fumarylacetoacetase_C_sf"/>
</dbReference>
<name>A0AAP3UXG0_9PROT</name>
<protein>
    <submittedName>
        <fullName evidence="1">DUF2848 domain-containing protein</fullName>
    </submittedName>
</protein>
<sequence length="225" mass="23993">MLQLRTAEGQSVEVRPEELVVAGFAGRDRDQVEHHIVELEALGVARPSSVPLFYRVSASLLTTASHIQVVGTQSSGEVEAVLVAAGGEIFVGVASDHTDREAEAHSVALSKQLCAKPMGATVWRFADVADHWDRLVLRAHAVIDGERVLYQEGAVAGLLPVTSLMESYAGRPGARLEAGQAMLCGTLPAIGGIRPAARFEVELVDPVRGRSLTHAYDIETLPIVS</sequence>
<dbReference type="Pfam" id="PF11010">
    <property type="entry name" value="DUF2848"/>
    <property type="match status" value="1"/>
</dbReference>
<evidence type="ECO:0000313" key="2">
    <source>
        <dbReference type="Proteomes" id="UP001301140"/>
    </source>
</evidence>
<gene>
    <name evidence="1" type="ORF">PZ740_00345</name>
</gene>
<keyword evidence="2" id="KW-1185">Reference proteome</keyword>
<evidence type="ECO:0000313" key="1">
    <source>
        <dbReference type="EMBL" id="MDF1584830.1"/>
    </source>
</evidence>
<comment type="caution">
    <text evidence="1">The sequence shown here is derived from an EMBL/GenBank/DDBJ whole genome shotgun (WGS) entry which is preliminary data.</text>
</comment>
<proteinExistence type="predicted"/>
<reference evidence="1 2" key="1">
    <citation type="submission" date="2023-03" db="EMBL/GenBank/DDBJ databases">
        <title>YIM 152171 draft genome.</title>
        <authorList>
            <person name="Yang Z."/>
        </authorList>
    </citation>
    <scope>NUCLEOTIDE SEQUENCE [LARGE SCALE GENOMIC DNA]</scope>
    <source>
        <strain evidence="1 2">YIM 152171</strain>
    </source>
</reference>
<dbReference type="RefSeq" id="WP_327787235.1">
    <property type="nucleotide sequence ID" value="NZ_JARGEQ010000001.1"/>
</dbReference>
<accession>A0AAP3UXG0</accession>
<dbReference type="SUPFAM" id="SSF56529">
    <property type="entry name" value="FAH"/>
    <property type="match status" value="1"/>
</dbReference>
<dbReference type="AlphaFoldDB" id="A0AAP3UXG0"/>
<dbReference type="EMBL" id="JARGEQ010000001">
    <property type="protein sequence ID" value="MDF1584830.1"/>
    <property type="molecule type" value="Genomic_DNA"/>
</dbReference>
<organism evidence="1 2">
    <name type="scientific">Marinimicrococcus flavescens</name>
    <dbReference type="NCBI Taxonomy" id="3031815"/>
    <lineage>
        <taxon>Bacteria</taxon>
        <taxon>Pseudomonadati</taxon>
        <taxon>Pseudomonadota</taxon>
        <taxon>Alphaproteobacteria</taxon>
        <taxon>Geminicoccales</taxon>
        <taxon>Geminicoccaceae</taxon>
        <taxon>Marinimicrococcus</taxon>
    </lineage>
</organism>
<dbReference type="InterPro" id="IPR021269">
    <property type="entry name" value="DUF2848"/>
</dbReference>
<dbReference type="Proteomes" id="UP001301140">
    <property type="component" value="Unassembled WGS sequence"/>
</dbReference>
<dbReference type="GO" id="GO:0003824">
    <property type="term" value="F:catalytic activity"/>
    <property type="evidence" value="ECO:0007669"/>
    <property type="project" value="InterPro"/>
</dbReference>